<dbReference type="InterPro" id="IPR000008">
    <property type="entry name" value="C2_dom"/>
</dbReference>
<evidence type="ECO:0000256" key="1">
    <source>
        <dbReference type="ARBA" id="ARBA00004370"/>
    </source>
</evidence>
<protein>
    <recommendedName>
        <fullName evidence="12">Tricalbin</fullName>
    </recommendedName>
</protein>
<feature type="domain" description="SMP-LTD" evidence="9">
    <location>
        <begin position="86"/>
        <end position="300"/>
    </location>
</feature>
<dbReference type="InterPro" id="IPR031468">
    <property type="entry name" value="SMP_LBD"/>
</dbReference>
<dbReference type="InterPro" id="IPR035892">
    <property type="entry name" value="C2_domain_sf"/>
</dbReference>
<feature type="compositionally biased region" description="Basic and acidic residues" evidence="6">
    <location>
        <begin position="767"/>
        <end position="778"/>
    </location>
</feature>
<keyword evidence="7" id="KW-1133">Transmembrane helix</keyword>
<evidence type="ECO:0000256" key="4">
    <source>
        <dbReference type="ARBA" id="ARBA00023121"/>
    </source>
</evidence>
<keyword evidence="4" id="KW-0446">Lipid-binding</keyword>
<dbReference type="PANTHER" id="PTHR46980:SF2">
    <property type="entry name" value="TRICALBIN-1-RELATED"/>
    <property type="match status" value="1"/>
</dbReference>
<dbReference type="SMART" id="SM00239">
    <property type="entry name" value="C2"/>
    <property type="match status" value="2"/>
</dbReference>
<dbReference type="Proteomes" id="UP001159428">
    <property type="component" value="Unassembled WGS sequence"/>
</dbReference>
<dbReference type="GO" id="GO:0008289">
    <property type="term" value="F:lipid binding"/>
    <property type="evidence" value="ECO:0007669"/>
    <property type="project" value="UniProtKB-KW"/>
</dbReference>
<feature type="compositionally biased region" description="Polar residues" evidence="6">
    <location>
        <begin position="784"/>
        <end position="797"/>
    </location>
</feature>
<dbReference type="EMBL" id="CALNXJ010000026">
    <property type="protein sequence ID" value="CAH3132324.1"/>
    <property type="molecule type" value="Genomic_DNA"/>
</dbReference>
<dbReference type="SUPFAM" id="SSF49562">
    <property type="entry name" value="C2 domain (Calcium/lipid-binding domain, CaLB)"/>
    <property type="match status" value="2"/>
</dbReference>
<feature type="transmembrane region" description="Helical" evidence="7">
    <location>
        <begin position="24"/>
        <end position="56"/>
    </location>
</feature>
<evidence type="ECO:0000259" key="9">
    <source>
        <dbReference type="PROSITE" id="PS51847"/>
    </source>
</evidence>
<evidence type="ECO:0000313" key="11">
    <source>
        <dbReference type="Proteomes" id="UP001159428"/>
    </source>
</evidence>
<feature type="domain" description="C2" evidence="8">
    <location>
        <begin position="631"/>
        <end position="749"/>
    </location>
</feature>
<keyword evidence="2" id="KW-0813">Transport</keyword>
<evidence type="ECO:0000256" key="5">
    <source>
        <dbReference type="ARBA" id="ARBA00023136"/>
    </source>
</evidence>
<keyword evidence="11" id="KW-1185">Reference proteome</keyword>
<dbReference type="Pfam" id="PF00168">
    <property type="entry name" value="C2"/>
    <property type="match status" value="2"/>
</dbReference>
<sequence>MSQNSPEALEAQAKKERDETQLRLSLFVCAVVAITWFLGAYGFSFVWAGFIIPLIFTVWYRKNCRIIDDRVREAEIKVHRRKALRDEETAEWLNFVLNRWWNFSEVSLCNLVRSSLNPVLEYSKPSFIETMELTEFSFGKKTPCLKYVKVFENIDENDSPDIPASESTAFNPPKDLATRQRHLLVLVMDLCLHAPDTKIAIKVRLGGKMVGADVDVSIEDLSLSGRVQIVFEMDHLVPFPHMKAVSVTFLEKPDVDFDVRLMRAVQVMDIPMLKDFINALVMDSLTYALVDPGRIEVPLHGVDPDELLSAAKKSTYADGLLTVTLKGGMPQKYTDDQIWTSLQVGNLDEKNTEKIQGGTTFEESISLLIYDLANDKLNIEVRGKRTFGTKYSIAKYKMYLGSLGLEKKKKVDTTLSKEGIKGSKLEVTLEYTQLKPYEVSSRTDEQEFLEKYHKPTEESPVSGLLLVVVHGGEKLLSMDDDGFSDPYCIITADREKIRTTPHVSGSVNPVWESVVEFPVKDFTKTNVSFLVYDRDVNWQGQSDDFMGSCNLQMTLDEPAIIKRKLELKYKVFGKKRSDDSIMKAGSLTVSAVFQPIESVTKSEKEPVAGGLVEGEDIDDINEHAKKHTMKSSMKIKRQVEEMMLIKELGVLVITLLQGKEMVAMDSNGLSDPFCVVRVNNAKKFKTNVAYETLSPVWNESVSIAMPQEGDKISFDVFDKDVFQNDFMGSVPLTVDDVKEAAKKREPQWFKLQEADSGEIQLQFKISRPGEQEEAEKAGEMPSQPGESGNDSGISDTGEQPEAPKDVFDLTLNKMDEYVESRIPPLFYSVSGEIIQASEITGWGTFQIRARVEIPRHGRKSSVKYEYISMCTTPQLAPESGMAKWNYIFQTAGGTAISNEAGLVFELRDAKKKVEGKARISMQDFFKDLFVKRERSNTGSGSEATTNERKEFIKSAFSKRLSTASANGTKAAFSKYHNSFHFHPPPPPSRLSSSMVIAFFSLKTISSINTRRHVFTSNVCLELLAWMFARVYVIATRGTENLQFPTCCEKFRS</sequence>
<keyword evidence="5 7" id="KW-0472">Membrane</keyword>
<evidence type="ECO:0000259" key="8">
    <source>
        <dbReference type="PROSITE" id="PS50004"/>
    </source>
</evidence>
<comment type="caution">
    <text evidence="10">The sequence shown here is derived from an EMBL/GenBank/DDBJ whole genome shotgun (WGS) entry which is preliminary data.</text>
</comment>
<dbReference type="GO" id="GO:0016020">
    <property type="term" value="C:membrane"/>
    <property type="evidence" value="ECO:0007669"/>
    <property type="project" value="UniProtKB-SubCell"/>
</dbReference>
<dbReference type="AlphaFoldDB" id="A0AAU9X1J5"/>
<accession>A0AAU9X1J5</accession>
<dbReference type="PROSITE" id="PS51847">
    <property type="entry name" value="SMP"/>
    <property type="match status" value="1"/>
</dbReference>
<dbReference type="GO" id="GO:0006869">
    <property type="term" value="P:lipid transport"/>
    <property type="evidence" value="ECO:0007669"/>
    <property type="project" value="UniProtKB-KW"/>
</dbReference>
<comment type="subcellular location">
    <subcellularLocation>
        <location evidence="1">Membrane</location>
    </subcellularLocation>
</comment>
<feature type="region of interest" description="Disordered" evidence="6">
    <location>
        <begin position="767"/>
        <end position="803"/>
    </location>
</feature>
<name>A0AAU9X1J5_9CNID</name>
<evidence type="ECO:0000256" key="6">
    <source>
        <dbReference type="SAM" id="MobiDB-lite"/>
    </source>
</evidence>
<evidence type="ECO:0000313" key="10">
    <source>
        <dbReference type="EMBL" id="CAH3132324.1"/>
    </source>
</evidence>
<dbReference type="Pfam" id="PF25669">
    <property type="entry name" value="SMP_MUG190-like"/>
    <property type="match status" value="1"/>
</dbReference>
<keyword evidence="3" id="KW-0445">Lipid transport</keyword>
<proteinExistence type="predicted"/>
<keyword evidence="7" id="KW-0812">Transmembrane</keyword>
<dbReference type="InterPro" id="IPR052455">
    <property type="entry name" value="Tricalbin_domain"/>
</dbReference>
<reference evidence="10 11" key="1">
    <citation type="submission" date="2022-05" db="EMBL/GenBank/DDBJ databases">
        <authorList>
            <consortium name="Genoscope - CEA"/>
            <person name="William W."/>
        </authorList>
    </citation>
    <scope>NUCLEOTIDE SEQUENCE [LARGE SCALE GENOMIC DNA]</scope>
</reference>
<evidence type="ECO:0008006" key="12">
    <source>
        <dbReference type="Google" id="ProtNLM"/>
    </source>
</evidence>
<feature type="domain" description="C2" evidence="8">
    <location>
        <begin position="442"/>
        <end position="569"/>
    </location>
</feature>
<evidence type="ECO:0000256" key="2">
    <source>
        <dbReference type="ARBA" id="ARBA00022448"/>
    </source>
</evidence>
<organism evidence="10 11">
    <name type="scientific">Pocillopora meandrina</name>
    <dbReference type="NCBI Taxonomy" id="46732"/>
    <lineage>
        <taxon>Eukaryota</taxon>
        <taxon>Metazoa</taxon>
        <taxon>Cnidaria</taxon>
        <taxon>Anthozoa</taxon>
        <taxon>Hexacorallia</taxon>
        <taxon>Scleractinia</taxon>
        <taxon>Astrocoeniina</taxon>
        <taxon>Pocilloporidae</taxon>
        <taxon>Pocillopora</taxon>
    </lineage>
</organism>
<evidence type="ECO:0000256" key="3">
    <source>
        <dbReference type="ARBA" id="ARBA00023055"/>
    </source>
</evidence>
<dbReference type="CDD" id="cd00030">
    <property type="entry name" value="C2"/>
    <property type="match status" value="2"/>
</dbReference>
<dbReference type="PROSITE" id="PS50004">
    <property type="entry name" value="C2"/>
    <property type="match status" value="2"/>
</dbReference>
<evidence type="ECO:0000256" key="7">
    <source>
        <dbReference type="SAM" id="Phobius"/>
    </source>
</evidence>
<gene>
    <name evidence="10" type="ORF">PMEA_00014658</name>
</gene>
<dbReference type="PANTHER" id="PTHR46980">
    <property type="entry name" value="TRICALBIN-1-RELATED"/>
    <property type="match status" value="1"/>
</dbReference>
<dbReference type="CDD" id="cd21669">
    <property type="entry name" value="SMP_SF"/>
    <property type="match status" value="1"/>
</dbReference>
<dbReference type="Gene3D" id="2.60.40.150">
    <property type="entry name" value="C2 domain"/>
    <property type="match status" value="2"/>
</dbReference>